<protein>
    <submittedName>
        <fullName evidence="1">Uncharacterized protein</fullName>
    </submittedName>
</protein>
<organism evidence="1 2">
    <name type="scientific">Podarcis lilfordi</name>
    <name type="common">Lilford's wall lizard</name>
    <dbReference type="NCBI Taxonomy" id="74358"/>
    <lineage>
        <taxon>Eukaryota</taxon>
        <taxon>Metazoa</taxon>
        <taxon>Chordata</taxon>
        <taxon>Craniata</taxon>
        <taxon>Vertebrata</taxon>
        <taxon>Euteleostomi</taxon>
        <taxon>Lepidosauria</taxon>
        <taxon>Squamata</taxon>
        <taxon>Bifurcata</taxon>
        <taxon>Unidentata</taxon>
        <taxon>Episquamata</taxon>
        <taxon>Laterata</taxon>
        <taxon>Lacertibaenia</taxon>
        <taxon>Lacertidae</taxon>
        <taxon>Podarcis</taxon>
    </lineage>
</organism>
<proteinExistence type="predicted"/>
<dbReference type="AlphaFoldDB" id="A0AA35NUQ3"/>
<reference evidence="1" key="1">
    <citation type="submission" date="2022-12" db="EMBL/GenBank/DDBJ databases">
        <authorList>
            <person name="Alioto T."/>
            <person name="Alioto T."/>
            <person name="Gomez Garrido J."/>
        </authorList>
    </citation>
    <scope>NUCLEOTIDE SEQUENCE</scope>
</reference>
<sequence length="198" mass="21539">MGLSRVSSSTRIQKHQIFGDQPPLWSSSHFHTSLLGVPTLHKCNGCIQCSPRFFASEMPRPLSKSPCNLWVEKGSPPLPFGIKGSLQVDLFTSDHLPNPKVSVAERGEAHLGVVGWLCGRGEMVAHHKRKPSRGPKALLSAGGAHRILQTVREGGIIDLQIGRGITGWSKALGACSQFLPQPQESQGAIVCIWQFHIK</sequence>
<evidence type="ECO:0000313" key="2">
    <source>
        <dbReference type="Proteomes" id="UP001178461"/>
    </source>
</evidence>
<dbReference type="EMBL" id="OX395126">
    <property type="protein sequence ID" value="CAI5764861.1"/>
    <property type="molecule type" value="Genomic_DNA"/>
</dbReference>
<gene>
    <name evidence="1" type="ORF">PODLI_1B011158</name>
</gene>
<name>A0AA35NUQ3_9SAUR</name>
<evidence type="ECO:0000313" key="1">
    <source>
        <dbReference type="EMBL" id="CAI5764861.1"/>
    </source>
</evidence>
<dbReference type="Proteomes" id="UP001178461">
    <property type="component" value="Chromosome 1"/>
</dbReference>
<accession>A0AA35NUQ3</accession>
<keyword evidence="2" id="KW-1185">Reference proteome</keyword>